<evidence type="ECO:0000313" key="6">
    <source>
        <dbReference type="EMBL" id="EDV29825.1"/>
    </source>
</evidence>
<evidence type="ECO:0000256" key="4">
    <source>
        <dbReference type="ARBA" id="ARBA00093287"/>
    </source>
</evidence>
<feature type="binding site" evidence="5">
    <location>
        <position position="136"/>
    </location>
    <ligand>
        <name>a divalent metal cation</name>
        <dbReference type="ChEBI" id="CHEBI:60240"/>
        <label>2</label>
    </ligand>
</feature>
<dbReference type="Gene3D" id="3.20.20.140">
    <property type="entry name" value="Metal-dependent hydrolases"/>
    <property type="match status" value="1"/>
</dbReference>
<accession>B3RJI5</accession>
<comment type="similarity">
    <text evidence="1">Belongs to the metallo-dependent hydrolases superfamily. TatD-type hydrolase family.</text>
</comment>
<dbReference type="EMBL" id="DS985241">
    <property type="protein sequence ID" value="EDV29825.1"/>
    <property type="molecule type" value="Genomic_DNA"/>
</dbReference>
<keyword evidence="2 5" id="KW-0479">Metal-binding</keyword>
<name>B3RJI5_TRIAD</name>
<dbReference type="CTD" id="6749520"/>
<dbReference type="KEGG" id="tad:TRIADDRAFT_18433"/>
<sequence length="248" mass="27758">VKAMVAVAEKFDDFHKIIGLSEKYKNFIVPALGLHPVKPGSHDTESRSVTLEDYQMAETFLREHHNILVAIGEVGLDFTPYNVKSSNDKEVQRNIFRKQIQLAREFGLPLNVHSRSAGRPTIQTLISEGATAVLLHAFDGKVSVARQGVEAGFYFSVPPSVIRSEQKQRLVRSIPLSNLLLETDAPALGPEKQIRNEAKNIEISCQEIARIKNISVDEVKESTTANALRLFPRLTNLYNICDDVTYNF</sequence>
<dbReference type="OrthoDB" id="413993at2759"/>
<keyword evidence="3" id="KW-0378">Hydrolase</keyword>
<comment type="function">
    <text evidence="4">Exhibits 3'-exonuclease activities and apurinic/apyrimidinic (AP) endonuclease (in vitro). Show preferential AP endonuclease activity on double-stranded DNA substrates and 3'- exonuclease activity on single-stranded DNA.</text>
</comment>
<evidence type="ECO:0000256" key="2">
    <source>
        <dbReference type="ARBA" id="ARBA00022723"/>
    </source>
</evidence>
<proteinExistence type="inferred from homology"/>
<evidence type="ECO:0000256" key="3">
    <source>
        <dbReference type="ARBA" id="ARBA00022801"/>
    </source>
</evidence>
<dbReference type="GO" id="GO:0046872">
    <property type="term" value="F:metal ion binding"/>
    <property type="evidence" value="ECO:0007669"/>
    <property type="project" value="UniProtKB-KW"/>
</dbReference>
<reference evidence="6 7" key="1">
    <citation type="journal article" date="2008" name="Nature">
        <title>The Trichoplax genome and the nature of placozoans.</title>
        <authorList>
            <person name="Srivastava M."/>
            <person name="Begovic E."/>
            <person name="Chapman J."/>
            <person name="Putnam N.H."/>
            <person name="Hellsten U."/>
            <person name="Kawashima T."/>
            <person name="Kuo A."/>
            <person name="Mitros T."/>
            <person name="Salamov A."/>
            <person name="Carpenter M.L."/>
            <person name="Signorovitch A.Y."/>
            <person name="Moreno M.A."/>
            <person name="Kamm K."/>
            <person name="Grimwood J."/>
            <person name="Schmutz J."/>
            <person name="Shapiro H."/>
            <person name="Grigoriev I.V."/>
            <person name="Buss L.W."/>
            <person name="Schierwater B."/>
            <person name="Dellaporta S.L."/>
            <person name="Rokhsar D.S."/>
        </authorList>
    </citation>
    <scope>NUCLEOTIDE SEQUENCE [LARGE SCALE GENOMIC DNA]</scope>
    <source>
        <strain evidence="6 7">Grell-BS-1999</strain>
    </source>
</reference>
<dbReference type="STRING" id="10228.B3RJI5"/>
<feature type="binding site" evidence="5">
    <location>
        <position position="113"/>
    </location>
    <ligand>
        <name>a divalent metal cation</name>
        <dbReference type="ChEBI" id="CHEBI:60240"/>
        <label>2</label>
    </ligand>
</feature>
<dbReference type="PANTHER" id="PTHR46317:SF1">
    <property type="entry name" value="HYDROLASE, TATD FAMILY"/>
    <property type="match status" value="1"/>
</dbReference>
<dbReference type="GO" id="GO:0016788">
    <property type="term" value="F:hydrolase activity, acting on ester bonds"/>
    <property type="evidence" value="ECO:0007669"/>
    <property type="project" value="InterPro"/>
</dbReference>
<dbReference type="PROSITE" id="PS01091">
    <property type="entry name" value="TATD_3"/>
    <property type="match status" value="1"/>
</dbReference>
<dbReference type="PANTHER" id="PTHR46317">
    <property type="entry name" value="HYDROLASE OF PHP SUPERFAMILY-RELATED PROTEIN"/>
    <property type="match status" value="1"/>
</dbReference>
<feature type="non-terminal residue" evidence="6">
    <location>
        <position position="1"/>
    </location>
</feature>
<dbReference type="InterPro" id="IPR032466">
    <property type="entry name" value="Metal_Hydrolase"/>
</dbReference>
<gene>
    <name evidence="6" type="ORF">TRIADDRAFT_18433</name>
</gene>
<dbReference type="PhylomeDB" id="B3RJI5"/>
<dbReference type="CDD" id="cd01310">
    <property type="entry name" value="TatD_DNAse"/>
    <property type="match status" value="1"/>
</dbReference>
<evidence type="ECO:0000256" key="5">
    <source>
        <dbReference type="PIRSR" id="PIRSR005902-1"/>
    </source>
</evidence>
<dbReference type="eggNOG" id="KOG3020">
    <property type="taxonomic scope" value="Eukaryota"/>
</dbReference>
<dbReference type="OMA" id="DGPYEYR"/>
<organism evidence="6 7">
    <name type="scientific">Trichoplax adhaerens</name>
    <name type="common">Trichoplax reptans</name>
    <dbReference type="NCBI Taxonomy" id="10228"/>
    <lineage>
        <taxon>Eukaryota</taxon>
        <taxon>Metazoa</taxon>
        <taxon>Placozoa</taxon>
        <taxon>Uniplacotomia</taxon>
        <taxon>Trichoplacea</taxon>
        <taxon>Trichoplacidae</taxon>
        <taxon>Trichoplax</taxon>
    </lineage>
</organism>
<feature type="binding site" evidence="5">
    <location>
        <position position="184"/>
    </location>
    <ligand>
        <name>a divalent metal cation</name>
        <dbReference type="ChEBI" id="CHEBI:60240"/>
        <label>1</label>
    </ligand>
</feature>
<dbReference type="InterPro" id="IPR001130">
    <property type="entry name" value="TatD-like"/>
</dbReference>
<evidence type="ECO:0000313" key="7">
    <source>
        <dbReference type="Proteomes" id="UP000009022"/>
    </source>
</evidence>
<dbReference type="Pfam" id="PF01026">
    <property type="entry name" value="TatD_DNase"/>
    <property type="match status" value="1"/>
</dbReference>
<dbReference type="RefSeq" id="XP_002109027.1">
    <property type="nucleotide sequence ID" value="XM_002108991.1"/>
</dbReference>
<dbReference type="Proteomes" id="UP000009022">
    <property type="component" value="Unassembled WGS sequence"/>
</dbReference>
<dbReference type="PIRSF" id="PIRSF005902">
    <property type="entry name" value="DNase_TatD"/>
    <property type="match status" value="1"/>
</dbReference>
<feature type="binding site" evidence="5">
    <location>
        <position position="73"/>
    </location>
    <ligand>
        <name>a divalent metal cation</name>
        <dbReference type="ChEBI" id="CHEBI:60240"/>
        <label>1</label>
    </ligand>
</feature>
<dbReference type="AlphaFoldDB" id="B3RJI5"/>
<evidence type="ECO:0000256" key="1">
    <source>
        <dbReference type="ARBA" id="ARBA00009275"/>
    </source>
</evidence>
<dbReference type="InParanoid" id="B3RJI5"/>
<dbReference type="InterPro" id="IPR018228">
    <property type="entry name" value="DNase_TatD-rel_CS"/>
</dbReference>
<keyword evidence="7" id="KW-1185">Reference proteome</keyword>
<dbReference type="GeneID" id="6749520"/>
<protein>
    <submittedName>
        <fullName evidence="6">Uncharacterized protein</fullName>
    </submittedName>
</protein>
<dbReference type="FunCoup" id="B3RJI5">
    <property type="interactions" value="105"/>
</dbReference>
<dbReference type="SUPFAM" id="SSF51556">
    <property type="entry name" value="Metallo-dependent hydrolases"/>
    <property type="match status" value="1"/>
</dbReference>
<dbReference type="HOGENOM" id="CLU_031506_5_3_1"/>